<evidence type="ECO:0000259" key="2">
    <source>
        <dbReference type="PROSITE" id="PS50090"/>
    </source>
</evidence>
<dbReference type="InterPro" id="IPR009057">
    <property type="entry name" value="Homeodomain-like_sf"/>
</dbReference>
<comment type="caution">
    <text evidence="4">The sequence shown here is derived from an EMBL/GenBank/DDBJ whole genome shotgun (WGS) entry which is preliminary data.</text>
</comment>
<dbReference type="Pfam" id="PF13921">
    <property type="entry name" value="Myb_DNA-bind_6"/>
    <property type="match status" value="1"/>
</dbReference>
<dbReference type="InterPro" id="IPR017930">
    <property type="entry name" value="Myb_dom"/>
</dbReference>
<reference evidence="4 5" key="1">
    <citation type="journal article" date="2022" name="Nat. Plants">
        <title>Genomes of leafy and leafless Platanthera orchids illuminate the evolution of mycoheterotrophy.</title>
        <authorList>
            <person name="Li M.H."/>
            <person name="Liu K.W."/>
            <person name="Li Z."/>
            <person name="Lu H.C."/>
            <person name="Ye Q.L."/>
            <person name="Zhang D."/>
            <person name="Wang J.Y."/>
            <person name="Li Y.F."/>
            <person name="Zhong Z.M."/>
            <person name="Liu X."/>
            <person name="Yu X."/>
            <person name="Liu D.K."/>
            <person name="Tu X.D."/>
            <person name="Liu B."/>
            <person name="Hao Y."/>
            <person name="Liao X.Y."/>
            <person name="Jiang Y.T."/>
            <person name="Sun W.H."/>
            <person name="Chen J."/>
            <person name="Chen Y.Q."/>
            <person name="Ai Y."/>
            <person name="Zhai J.W."/>
            <person name="Wu S.S."/>
            <person name="Zhou Z."/>
            <person name="Hsiao Y.Y."/>
            <person name="Wu W.L."/>
            <person name="Chen Y.Y."/>
            <person name="Lin Y.F."/>
            <person name="Hsu J.L."/>
            <person name="Li C.Y."/>
            <person name="Wang Z.W."/>
            <person name="Zhao X."/>
            <person name="Zhong W.Y."/>
            <person name="Ma X.K."/>
            <person name="Ma L."/>
            <person name="Huang J."/>
            <person name="Chen G.Z."/>
            <person name="Huang M.Z."/>
            <person name="Huang L."/>
            <person name="Peng D.H."/>
            <person name="Luo Y.B."/>
            <person name="Zou S.Q."/>
            <person name="Chen S.P."/>
            <person name="Lan S."/>
            <person name="Tsai W.C."/>
            <person name="Van de Peer Y."/>
            <person name="Liu Z.J."/>
        </authorList>
    </citation>
    <scope>NUCLEOTIDE SEQUENCE [LARGE SCALE GENOMIC DNA]</scope>
    <source>
        <strain evidence="4">Lor288</strain>
    </source>
</reference>
<sequence length="273" mass="31381">MVAYRFLLEREENTLSHSFHTLSTHNHIPTMAVQHISSKEISLQPEAFASSSKSSALHTVSFSVTRSPHLFSPSMESFEGYNQNNAGIGEKEISGYEGDNQNNLCFRGHWRPAEDLKLKEIVALNGPKNWNLIAEKMEGRSGKSCRLRWCNQLDPKINRSAFSEEEEERLLEAHRYYGNKWAVIARLFPGRTDNRVKNHWHVVMARKYREQSIAYGRKQGKLALERMEKNAAVVDHSCNFTSSSIDFTFRMPQSSDFLTGKIIFKNDFSWAMS</sequence>
<dbReference type="Gene3D" id="1.10.10.60">
    <property type="entry name" value="Homeodomain-like"/>
    <property type="match status" value="2"/>
</dbReference>
<accession>A0ABR2N5U2</accession>
<feature type="domain" description="Myb-like" evidence="2">
    <location>
        <begin position="107"/>
        <end position="153"/>
    </location>
</feature>
<feature type="domain" description="HTH myb-type" evidence="3">
    <location>
        <begin position="107"/>
        <end position="153"/>
    </location>
</feature>
<feature type="domain" description="HTH myb-type" evidence="3">
    <location>
        <begin position="154"/>
        <end position="208"/>
    </location>
</feature>
<feature type="domain" description="Myb-like" evidence="2">
    <location>
        <begin position="154"/>
        <end position="204"/>
    </location>
</feature>
<dbReference type="PROSITE" id="PS51294">
    <property type="entry name" value="HTH_MYB"/>
    <property type="match status" value="2"/>
</dbReference>
<dbReference type="SMART" id="SM00717">
    <property type="entry name" value="SANT"/>
    <property type="match status" value="2"/>
</dbReference>
<evidence type="ECO:0000313" key="5">
    <source>
        <dbReference type="Proteomes" id="UP001412067"/>
    </source>
</evidence>
<dbReference type="InterPro" id="IPR050560">
    <property type="entry name" value="MYB_TF"/>
</dbReference>
<dbReference type="InterPro" id="IPR001005">
    <property type="entry name" value="SANT/Myb"/>
</dbReference>
<dbReference type="PROSITE" id="PS50090">
    <property type="entry name" value="MYB_LIKE"/>
    <property type="match status" value="2"/>
</dbReference>
<evidence type="ECO:0000313" key="4">
    <source>
        <dbReference type="EMBL" id="KAK8971509.1"/>
    </source>
</evidence>
<dbReference type="CDD" id="cd00167">
    <property type="entry name" value="SANT"/>
    <property type="match status" value="2"/>
</dbReference>
<keyword evidence="5" id="KW-1185">Reference proteome</keyword>
<protein>
    <submittedName>
        <fullName evidence="4">Transcription factor MYB44</fullName>
    </submittedName>
</protein>
<dbReference type="PANTHER" id="PTHR45614:SF259">
    <property type="entry name" value="MYB DOMAIN PROTEIN 89-RELATED"/>
    <property type="match status" value="1"/>
</dbReference>
<dbReference type="EMBL" id="JBBWWR010000001">
    <property type="protein sequence ID" value="KAK8971509.1"/>
    <property type="molecule type" value="Genomic_DNA"/>
</dbReference>
<keyword evidence="1" id="KW-0238">DNA-binding</keyword>
<organism evidence="4 5">
    <name type="scientific">Platanthera guangdongensis</name>
    <dbReference type="NCBI Taxonomy" id="2320717"/>
    <lineage>
        <taxon>Eukaryota</taxon>
        <taxon>Viridiplantae</taxon>
        <taxon>Streptophyta</taxon>
        <taxon>Embryophyta</taxon>
        <taxon>Tracheophyta</taxon>
        <taxon>Spermatophyta</taxon>
        <taxon>Magnoliopsida</taxon>
        <taxon>Liliopsida</taxon>
        <taxon>Asparagales</taxon>
        <taxon>Orchidaceae</taxon>
        <taxon>Orchidoideae</taxon>
        <taxon>Orchideae</taxon>
        <taxon>Orchidinae</taxon>
        <taxon>Platanthera</taxon>
    </lineage>
</organism>
<dbReference type="SUPFAM" id="SSF46689">
    <property type="entry name" value="Homeodomain-like"/>
    <property type="match status" value="1"/>
</dbReference>
<name>A0ABR2N5U2_9ASPA</name>
<evidence type="ECO:0000256" key="1">
    <source>
        <dbReference type="ARBA" id="ARBA00023125"/>
    </source>
</evidence>
<evidence type="ECO:0000259" key="3">
    <source>
        <dbReference type="PROSITE" id="PS51294"/>
    </source>
</evidence>
<gene>
    <name evidence="4" type="primary">MYB44</name>
    <name evidence="4" type="ORF">KSP40_PGU002650</name>
</gene>
<dbReference type="PANTHER" id="PTHR45614">
    <property type="entry name" value="MYB PROTEIN-RELATED"/>
    <property type="match status" value="1"/>
</dbReference>
<proteinExistence type="predicted"/>
<dbReference type="Proteomes" id="UP001412067">
    <property type="component" value="Unassembled WGS sequence"/>
</dbReference>